<dbReference type="GO" id="GO:0031388">
    <property type="term" value="P:organic acid phosphorylation"/>
    <property type="evidence" value="ECO:0007669"/>
    <property type="project" value="UniProtKB-UniRule"/>
</dbReference>
<dbReference type="HOGENOM" id="CLU_028255_0_1_6"/>
<reference evidence="5 6" key="2">
    <citation type="submission" date="2015-03" db="EMBL/GenBank/DDBJ databases">
        <authorList>
            <person name="Chan K.-G."/>
        </authorList>
    </citation>
    <scope>NUCLEOTIDE SEQUENCE [LARGE SCALE GENOMIC DNA]</scope>
    <source>
        <strain evidence="5 6">RB-25</strain>
    </source>
</reference>
<dbReference type="eggNOG" id="COG1929">
    <property type="taxonomic scope" value="Bacteria"/>
</dbReference>
<dbReference type="AlphaFoldDB" id="W0LBE8"/>
<evidence type="ECO:0000256" key="4">
    <source>
        <dbReference type="PIRNR" id="PIRNR006078"/>
    </source>
</evidence>
<dbReference type="RefSeq" id="WP_024912128.1">
    <property type="nucleotide sequence ID" value="NZ_CP007044.2"/>
</dbReference>
<keyword evidence="3 4" id="KW-0418">Kinase</keyword>
<dbReference type="NCBIfam" id="TIGR00045">
    <property type="entry name" value="glycerate kinase"/>
    <property type="match status" value="1"/>
</dbReference>
<sequence>MKIVIAPDSYKESLSAFDVASCIEAGFREVFPQANYLKLPMADGGEGTVEVMVAATAGRKIDVEVTGPLGEKVMAFFGLSGDGQSAFIEMAAASGLELVPGQRRNPLKTTSYGTGELIRCALDQGVRHCIIGIGGSATNDGGAGMVQALGARLLDSQGKELGFGGETLAQLACIDISGLDPRIHQCKFEIACDVTNPLTGKEGASAIFGPQKGATPQMVEQLDLALQHYAQMIKYWLDIDVDRVAGAGAAGGMGAALLAFCRADLRQGIEIVMDALGLDELVRDATLVITGEGRIDSQSLNGKVPIGVARVAKRYHKPVIGIAGSLSPDVSVVHQHGLDAVFSVLPSICTLEEALENAGENVRMASRNIAATIKLAQR</sequence>
<evidence type="ECO:0000313" key="5">
    <source>
        <dbReference type="EMBL" id="AHG21041.1"/>
    </source>
</evidence>
<dbReference type="PIRSF" id="PIRSF006078">
    <property type="entry name" value="GlxK"/>
    <property type="match status" value="1"/>
</dbReference>
<dbReference type="InterPro" id="IPR004381">
    <property type="entry name" value="Glycerate_kinase"/>
</dbReference>
<comment type="similarity">
    <text evidence="1 4">Belongs to the glycerate kinase type-1 family.</text>
</comment>
<organism evidence="5 6">
    <name type="scientific">Chania multitudinisentens RB-25</name>
    <dbReference type="NCBI Taxonomy" id="1441930"/>
    <lineage>
        <taxon>Bacteria</taxon>
        <taxon>Pseudomonadati</taxon>
        <taxon>Pseudomonadota</taxon>
        <taxon>Gammaproteobacteria</taxon>
        <taxon>Enterobacterales</taxon>
        <taxon>Yersiniaceae</taxon>
        <taxon>Chania</taxon>
    </lineage>
</organism>
<dbReference type="SUPFAM" id="SSF110738">
    <property type="entry name" value="Glycerate kinase I"/>
    <property type="match status" value="1"/>
</dbReference>
<dbReference type="EMBL" id="CP007044">
    <property type="protein sequence ID" value="AHG21041.1"/>
    <property type="molecule type" value="Genomic_DNA"/>
</dbReference>
<accession>W0LBE8</accession>
<name>W0LBE8_9GAMM</name>
<dbReference type="STRING" id="1441930.Z042_16600"/>
<dbReference type="GO" id="GO:0008887">
    <property type="term" value="F:glycerate kinase activity"/>
    <property type="evidence" value="ECO:0007669"/>
    <property type="project" value="UniProtKB-UniRule"/>
</dbReference>
<evidence type="ECO:0000256" key="1">
    <source>
        <dbReference type="ARBA" id="ARBA00006284"/>
    </source>
</evidence>
<reference evidence="5 6" key="1">
    <citation type="submission" date="2014-01" db="EMBL/GenBank/DDBJ databases">
        <title>Isolation of Serratia multitudinisentens RB-25 from Ex-Landfill site.</title>
        <authorList>
            <person name="Robson E.H.J."/>
        </authorList>
    </citation>
    <scope>NUCLEOTIDE SEQUENCE [LARGE SCALE GENOMIC DNA]</scope>
    <source>
        <strain evidence="5 6">RB-25</strain>
    </source>
</reference>
<dbReference type="KEGG" id="sfo:Z042_16600"/>
<dbReference type="PANTHER" id="PTHR21599:SF7">
    <property type="entry name" value="GLYCERATE 2-KINASE"/>
    <property type="match status" value="1"/>
</dbReference>
<evidence type="ECO:0000313" key="6">
    <source>
        <dbReference type="Proteomes" id="UP000019030"/>
    </source>
</evidence>
<dbReference type="Gene3D" id="3.90.1510.10">
    <property type="entry name" value="Glycerate kinase, domain 2"/>
    <property type="match status" value="1"/>
</dbReference>
<proteinExistence type="inferred from homology"/>
<evidence type="ECO:0000256" key="2">
    <source>
        <dbReference type="ARBA" id="ARBA00022679"/>
    </source>
</evidence>
<dbReference type="PATRIC" id="fig|1441930.4.peg.3276"/>
<dbReference type="InterPro" id="IPR036129">
    <property type="entry name" value="Glycerate_kinase_sf"/>
</dbReference>
<evidence type="ECO:0000256" key="3">
    <source>
        <dbReference type="ARBA" id="ARBA00022777"/>
    </source>
</evidence>
<keyword evidence="2 4" id="KW-0808">Transferase</keyword>
<dbReference type="Proteomes" id="UP000019030">
    <property type="component" value="Chromosome"/>
</dbReference>
<keyword evidence="6" id="KW-1185">Reference proteome</keyword>
<protein>
    <submittedName>
        <fullName evidence="5">Glycerate kinase</fullName>
    </submittedName>
</protein>
<dbReference type="OrthoDB" id="9774290at2"/>
<dbReference type="Gene3D" id="3.40.50.10350">
    <property type="entry name" value="Glycerate kinase, domain 1"/>
    <property type="match status" value="1"/>
</dbReference>
<dbReference type="InterPro" id="IPR018193">
    <property type="entry name" value="Glyc_kinase_flavodox-like_fold"/>
</dbReference>
<dbReference type="Pfam" id="PF02595">
    <property type="entry name" value="Gly_kinase"/>
    <property type="match status" value="1"/>
</dbReference>
<dbReference type="InterPro" id="IPR018197">
    <property type="entry name" value="Glycerate_kinase_RE-like"/>
</dbReference>
<gene>
    <name evidence="5" type="ORF">Z042_16600</name>
</gene>
<dbReference type="PANTHER" id="PTHR21599">
    <property type="entry name" value="GLYCERATE KINASE"/>
    <property type="match status" value="1"/>
</dbReference>